<name>A0A6N6M931_9FLAO</name>
<accession>A0A6N6M931</accession>
<gene>
    <name evidence="1" type="ORF">F3059_06060</name>
</gene>
<protein>
    <submittedName>
        <fullName evidence="1">Uncharacterized protein</fullName>
    </submittedName>
</protein>
<keyword evidence="2" id="KW-1185">Reference proteome</keyword>
<comment type="caution">
    <text evidence="1">The sequence shown here is derived from an EMBL/GenBank/DDBJ whole genome shotgun (WGS) entry which is preliminary data.</text>
</comment>
<organism evidence="1 2">
    <name type="scientific">Salibacter halophilus</name>
    <dbReference type="NCBI Taxonomy" id="1803916"/>
    <lineage>
        <taxon>Bacteria</taxon>
        <taxon>Pseudomonadati</taxon>
        <taxon>Bacteroidota</taxon>
        <taxon>Flavobacteriia</taxon>
        <taxon>Flavobacteriales</taxon>
        <taxon>Salibacteraceae</taxon>
        <taxon>Salibacter</taxon>
    </lineage>
</organism>
<dbReference type="Proteomes" id="UP000435357">
    <property type="component" value="Unassembled WGS sequence"/>
</dbReference>
<dbReference type="AlphaFoldDB" id="A0A6N6M931"/>
<reference evidence="1 2" key="1">
    <citation type="submission" date="2019-09" db="EMBL/GenBank/DDBJ databases">
        <title>Genomes of Cryomorphaceae.</title>
        <authorList>
            <person name="Bowman J.P."/>
        </authorList>
    </citation>
    <scope>NUCLEOTIDE SEQUENCE [LARGE SCALE GENOMIC DNA]</scope>
    <source>
        <strain evidence="1 2">KCTC 52047</strain>
    </source>
</reference>
<evidence type="ECO:0000313" key="1">
    <source>
        <dbReference type="EMBL" id="KAB1064915.1"/>
    </source>
</evidence>
<dbReference type="RefSeq" id="WP_151167235.1">
    <property type="nucleotide sequence ID" value="NZ_WACR01000004.1"/>
</dbReference>
<dbReference type="EMBL" id="WACR01000004">
    <property type="protein sequence ID" value="KAB1064915.1"/>
    <property type="molecule type" value="Genomic_DNA"/>
</dbReference>
<evidence type="ECO:0000313" key="2">
    <source>
        <dbReference type="Proteomes" id="UP000435357"/>
    </source>
</evidence>
<proteinExistence type="predicted"/>
<sequence length="154" mass="17577">MRLCRYRFNGSGYNEGYVLVGENSSFFIRCKANVVEDKHDIHFLVIKAFQNIELDDSFSYDTQFEGTLNGIQILKSTTKGMIVQRKVVQDIITENALLADFEGDKRLLIYPHSKLYSDTSISANTDEILDLISARRFQTSRIAKQDVNLLLTQG</sequence>